<dbReference type="PROSITE" id="PS51197">
    <property type="entry name" value="HTH_RRF2_2"/>
    <property type="match status" value="1"/>
</dbReference>
<dbReference type="Proteomes" id="UP001467690">
    <property type="component" value="Unassembled WGS sequence"/>
</dbReference>
<name>A0ABV1RER9_9ALTE</name>
<proteinExistence type="predicted"/>
<organism evidence="1 2">
    <name type="scientific">Catenovulum sediminis</name>
    <dbReference type="NCBI Taxonomy" id="1740262"/>
    <lineage>
        <taxon>Bacteria</taxon>
        <taxon>Pseudomonadati</taxon>
        <taxon>Pseudomonadota</taxon>
        <taxon>Gammaproteobacteria</taxon>
        <taxon>Alteromonadales</taxon>
        <taxon>Alteromonadaceae</taxon>
        <taxon>Catenovulum</taxon>
    </lineage>
</organism>
<protein>
    <submittedName>
        <fullName evidence="1">Rrf2 family transcriptional regulator</fullName>
    </submittedName>
</protein>
<dbReference type="SUPFAM" id="SSF46785">
    <property type="entry name" value="Winged helix' DNA-binding domain"/>
    <property type="match status" value="1"/>
</dbReference>
<gene>
    <name evidence="1" type="ORF">ABS311_04805</name>
</gene>
<dbReference type="Pfam" id="PF02082">
    <property type="entry name" value="Rrf2"/>
    <property type="match status" value="1"/>
</dbReference>
<dbReference type="RefSeq" id="WP_246072202.1">
    <property type="nucleotide sequence ID" value="NZ_CP041660.1"/>
</dbReference>
<evidence type="ECO:0000313" key="1">
    <source>
        <dbReference type="EMBL" id="MER2491197.1"/>
    </source>
</evidence>
<dbReference type="PANTHER" id="PTHR33221">
    <property type="entry name" value="WINGED HELIX-TURN-HELIX TRANSCRIPTIONAL REGULATOR, RRF2 FAMILY"/>
    <property type="match status" value="1"/>
</dbReference>
<sequence>MYLKVSTQNINPQYSTEREKMRKDSRLSRMLHILIHMAQMEQAATSEFIATMLNTNPVVVRRTMACLREKGYVTSVKGHGGGWRLNVALEDITLLDIHNALGESSVFTIGLTDEHTECIIEKAVNREIGDALAASEALLLRRFGEVTLAQLALI</sequence>
<reference evidence="1 2" key="1">
    <citation type="submission" date="2024-06" db="EMBL/GenBank/DDBJ databases">
        <authorList>
            <person name="Chen R.Y."/>
        </authorList>
    </citation>
    <scope>NUCLEOTIDE SEQUENCE [LARGE SCALE GENOMIC DNA]</scope>
    <source>
        <strain evidence="1 2">D2</strain>
    </source>
</reference>
<dbReference type="Gene3D" id="1.10.10.10">
    <property type="entry name" value="Winged helix-like DNA-binding domain superfamily/Winged helix DNA-binding domain"/>
    <property type="match status" value="1"/>
</dbReference>
<dbReference type="InterPro" id="IPR036390">
    <property type="entry name" value="WH_DNA-bd_sf"/>
</dbReference>
<evidence type="ECO:0000313" key="2">
    <source>
        <dbReference type="Proteomes" id="UP001467690"/>
    </source>
</evidence>
<dbReference type="InterPro" id="IPR000944">
    <property type="entry name" value="Tscrpt_reg_Rrf2"/>
</dbReference>
<accession>A0ABV1RER9</accession>
<dbReference type="PANTHER" id="PTHR33221:SF15">
    <property type="entry name" value="HTH-TYPE TRANSCRIPTIONAL REGULATOR YWGB-RELATED"/>
    <property type="match status" value="1"/>
</dbReference>
<dbReference type="InterPro" id="IPR036388">
    <property type="entry name" value="WH-like_DNA-bd_sf"/>
</dbReference>
<keyword evidence="2" id="KW-1185">Reference proteome</keyword>
<comment type="caution">
    <text evidence="1">The sequence shown here is derived from an EMBL/GenBank/DDBJ whole genome shotgun (WGS) entry which is preliminary data.</text>
</comment>
<dbReference type="EMBL" id="JBELOE010000093">
    <property type="protein sequence ID" value="MER2491197.1"/>
    <property type="molecule type" value="Genomic_DNA"/>
</dbReference>